<dbReference type="PROSITE" id="PS51257">
    <property type="entry name" value="PROKAR_LIPOPROTEIN"/>
    <property type="match status" value="1"/>
</dbReference>
<keyword evidence="1" id="KW-0732">Signal</keyword>
<dbReference type="RefSeq" id="WP_348739946.1">
    <property type="nucleotide sequence ID" value="NZ_CAXJRC010000044.1"/>
</dbReference>
<keyword evidence="3" id="KW-1185">Reference proteome</keyword>
<organism evidence="2 3">
    <name type="scientific">Tenacibaculum vairaonense</name>
    <dbReference type="NCBI Taxonomy" id="3137860"/>
    <lineage>
        <taxon>Bacteria</taxon>
        <taxon>Pseudomonadati</taxon>
        <taxon>Bacteroidota</taxon>
        <taxon>Flavobacteriia</taxon>
        <taxon>Flavobacteriales</taxon>
        <taxon>Flavobacteriaceae</taxon>
        <taxon>Tenacibaculum</taxon>
    </lineage>
</organism>
<proteinExistence type="predicted"/>
<comment type="caution">
    <text evidence="2">The sequence shown here is derived from an EMBL/GenBank/DDBJ whole genome shotgun (WGS) entry which is preliminary data.</text>
</comment>
<sequence>MKKLTFKTLFYLLIIISTGCTNEDLITNEQITNSKSVSSQNSEEESFKNDVFVNGINQTYLKEIGMTESELLTLIGKENSLEEFKTDLNEKSDKKEILGKPSPINKAHLAGAIAHLIIEIAKDPCSYFRAIAFRSPKGDFLDIDLDHRTIGLAVANFPNLDEEKIIKVKVRKKNIRFKLIVNLSRYRFIKTETTNNTIKVKINTEMRFRLYKRAFGKYRNVIDRSGSLDLQIPFLFNIMSNKIEINSIAIDKIKIKLPQAFLLFGGPINKLLFEHIIHKFAAITVIEDFGRVSFDKFLPKQYVEFIGVSPGGSHYTNFNFKINEPSFYDFLYGYLDDEGC</sequence>
<gene>
    <name evidence="2" type="ORF">T190115A13A_70129</name>
</gene>
<protein>
    <recommendedName>
        <fullName evidence="4">Lipoprotein</fullName>
    </recommendedName>
</protein>
<evidence type="ECO:0000313" key="3">
    <source>
        <dbReference type="Proteomes" id="UP001497602"/>
    </source>
</evidence>
<dbReference type="EMBL" id="CAXJRC010000044">
    <property type="protein sequence ID" value="CAL2108356.1"/>
    <property type="molecule type" value="Genomic_DNA"/>
</dbReference>
<accession>A0ABM9PRC7</accession>
<name>A0ABM9PRC7_9FLAO</name>
<dbReference type="Proteomes" id="UP001497602">
    <property type="component" value="Unassembled WGS sequence"/>
</dbReference>
<evidence type="ECO:0008006" key="4">
    <source>
        <dbReference type="Google" id="ProtNLM"/>
    </source>
</evidence>
<feature type="chain" id="PRO_5045629249" description="Lipoprotein" evidence="1">
    <location>
        <begin position="23"/>
        <end position="340"/>
    </location>
</feature>
<evidence type="ECO:0000313" key="2">
    <source>
        <dbReference type="EMBL" id="CAL2108356.1"/>
    </source>
</evidence>
<evidence type="ECO:0000256" key="1">
    <source>
        <dbReference type="SAM" id="SignalP"/>
    </source>
</evidence>
<reference evidence="2 3" key="1">
    <citation type="submission" date="2024-05" db="EMBL/GenBank/DDBJ databases">
        <authorList>
            <person name="Duchaud E."/>
        </authorList>
    </citation>
    <scope>NUCLEOTIDE SEQUENCE [LARGE SCALE GENOMIC DNA]</scope>
    <source>
        <strain evidence="2">Ena-SAMPLE-TAB-13-05-2024-13:56:06:370-140305</strain>
    </source>
</reference>
<feature type="signal peptide" evidence="1">
    <location>
        <begin position="1"/>
        <end position="22"/>
    </location>
</feature>